<reference evidence="2" key="1">
    <citation type="submission" date="2012-11" db="EMBL/GenBank/DDBJ databases">
        <title>Dependencies among metagenomic species, viruses, plasmids and units of genetic variation.</title>
        <authorList>
            <person name="Nielsen H.B."/>
            <person name="Almeida M."/>
            <person name="Juncker A.S."/>
            <person name="Rasmussen S."/>
            <person name="Li J."/>
            <person name="Sunagawa S."/>
            <person name="Plichta D."/>
            <person name="Gautier L."/>
            <person name="Le Chatelier E."/>
            <person name="Peletier E."/>
            <person name="Bonde I."/>
            <person name="Nielsen T."/>
            <person name="Manichanh C."/>
            <person name="Arumugam M."/>
            <person name="Batto J."/>
            <person name="Santos M.B.Q.D."/>
            <person name="Blom N."/>
            <person name="Borruel N."/>
            <person name="Burgdorf K.S."/>
            <person name="Boumezbeur F."/>
            <person name="Casellas F."/>
            <person name="Dore J."/>
            <person name="Guarner F."/>
            <person name="Hansen T."/>
            <person name="Hildebrand F."/>
            <person name="Kaas R.S."/>
            <person name="Kennedy S."/>
            <person name="Kristiansen K."/>
            <person name="Kultima J.R."/>
            <person name="Leonard P."/>
            <person name="Levenez F."/>
            <person name="Lund O."/>
            <person name="Moumen B."/>
            <person name="Le Paslier D."/>
            <person name="Pons N."/>
            <person name="Pedersen O."/>
            <person name="Prifti E."/>
            <person name="Qin J."/>
            <person name="Raes J."/>
            <person name="Tap J."/>
            <person name="Tims S."/>
            <person name="Ussery D.W."/>
            <person name="Yamada T."/>
            <person name="MetaHit consortium"/>
            <person name="Renault P."/>
            <person name="Sicheritz-Ponten T."/>
            <person name="Bork P."/>
            <person name="Wang J."/>
            <person name="Brunak S."/>
            <person name="Ehrlich S.D."/>
        </authorList>
    </citation>
    <scope>NUCLEOTIDE SEQUENCE [LARGE SCALE GENOMIC DNA]</scope>
</reference>
<gene>
    <name evidence="2" type="ORF">BN533_01616</name>
    <name evidence="3" type="ORF">GMD11_03495</name>
    <name evidence="4" type="ORF">GMD18_03495</name>
</gene>
<dbReference type="GeneID" id="49407345"/>
<name>A0A3G9GTL5_9FIRM</name>
<sequence length="119" mass="13200">MLNEQSNERVLFSGYAKLPVGITAAEMYKVIGVIVVVDMKSGLIVKADCTLATELARQYIAQCLIGYNLSNGHEELQNILERQYQGSAKKAVATAMRIIYDKYRSFKNGESAEGSDKFI</sequence>
<dbReference type="InterPro" id="IPR024617">
    <property type="entry name" value="DUF3870"/>
</dbReference>
<dbReference type="EMBL" id="CBDS010000087">
    <property type="protein sequence ID" value="CDB46560.1"/>
    <property type="molecule type" value="Genomic_DNA"/>
</dbReference>
<dbReference type="RefSeq" id="WP_021718516.1">
    <property type="nucleotide sequence ID" value="NZ_AP019004.1"/>
</dbReference>
<dbReference type="EMBL" id="WNBM01000001">
    <property type="protein sequence ID" value="MTT75335.1"/>
    <property type="molecule type" value="Genomic_DNA"/>
</dbReference>
<accession>A0A3G9GTL5</accession>
<feature type="domain" description="DUF3870" evidence="1">
    <location>
        <begin position="13"/>
        <end position="104"/>
    </location>
</feature>
<reference evidence="5 6" key="2">
    <citation type="journal article" date="2019" name="Nat. Med.">
        <title>A library of human gut bacterial isolates paired with longitudinal multiomics data enables mechanistic microbiome research.</title>
        <authorList>
            <person name="Poyet M."/>
            <person name="Groussin M."/>
            <person name="Gibbons S.M."/>
            <person name="Avila-Pacheco J."/>
            <person name="Jiang X."/>
            <person name="Kearney S.M."/>
            <person name="Perrotta A.R."/>
            <person name="Berdy B."/>
            <person name="Zhao S."/>
            <person name="Lieberman T.D."/>
            <person name="Swanson P.K."/>
            <person name="Smith M."/>
            <person name="Roesemann S."/>
            <person name="Alexander J.E."/>
            <person name="Rich S.A."/>
            <person name="Livny J."/>
            <person name="Vlamakis H."/>
            <person name="Clish C."/>
            <person name="Bullock K."/>
            <person name="Deik A."/>
            <person name="Scott J."/>
            <person name="Pierce K.A."/>
            <person name="Xavier R.J."/>
            <person name="Alm E.J."/>
        </authorList>
    </citation>
    <scope>NUCLEOTIDE SEQUENCE [LARGE SCALE GENOMIC DNA]</scope>
    <source>
        <strain evidence="3 6">BIOML-A13</strain>
        <strain evidence="4 5">BIOML-A3</strain>
    </source>
</reference>
<accession>R6IBF6</accession>
<proteinExistence type="predicted"/>
<dbReference type="Pfam" id="PF12986">
    <property type="entry name" value="DUF3870"/>
    <property type="match status" value="1"/>
</dbReference>
<keyword evidence="5" id="KW-1185">Reference proteome</keyword>
<dbReference type="OrthoDB" id="7061730at2"/>
<evidence type="ECO:0000313" key="3">
    <source>
        <dbReference type="EMBL" id="MTT75335.1"/>
    </source>
</evidence>
<organism evidence="2">
    <name type="scientific">Phascolarctobacterium faecium</name>
    <dbReference type="NCBI Taxonomy" id="33025"/>
    <lineage>
        <taxon>Bacteria</taxon>
        <taxon>Bacillati</taxon>
        <taxon>Bacillota</taxon>
        <taxon>Negativicutes</taxon>
        <taxon>Acidaminococcales</taxon>
        <taxon>Acidaminococcaceae</taxon>
        <taxon>Phascolarctobacterium</taxon>
    </lineage>
</organism>
<dbReference type="EMBL" id="WNBW01000001">
    <property type="protein sequence ID" value="MTU03467.1"/>
    <property type="molecule type" value="Genomic_DNA"/>
</dbReference>
<dbReference type="AlphaFoldDB" id="A0A3G9GTL5"/>
<comment type="caution">
    <text evidence="2">The sequence shown here is derived from an EMBL/GenBank/DDBJ whole genome shotgun (WGS) entry which is preliminary data.</text>
</comment>
<protein>
    <submittedName>
        <fullName evidence="3">DUF3870 domain-containing protein</fullName>
    </submittedName>
</protein>
<evidence type="ECO:0000313" key="6">
    <source>
        <dbReference type="Proteomes" id="UP000484547"/>
    </source>
</evidence>
<dbReference type="Proteomes" id="UP000484547">
    <property type="component" value="Unassembled WGS sequence"/>
</dbReference>
<evidence type="ECO:0000313" key="5">
    <source>
        <dbReference type="Proteomes" id="UP000443070"/>
    </source>
</evidence>
<evidence type="ECO:0000313" key="4">
    <source>
        <dbReference type="EMBL" id="MTU03467.1"/>
    </source>
</evidence>
<dbReference type="Proteomes" id="UP000443070">
    <property type="component" value="Unassembled WGS sequence"/>
</dbReference>
<evidence type="ECO:0000313" key="2">
    <source>
        <dbReference type="EMBL" id="CDB46560.1"/>
    </source>
</evidence>
<evidence type="ECO:0000259" key="1">
    <source>
        <dbReference type="Pfam" id="PF12986"/>
    </source>
</evidence>